<dbReference type="Gene3D" id="3.90.226.10">
    <property type="entry name" value="2-enoyl-CoA Hydratase, Chain A, domain 1"/>
    <property type="match status" value="1"/>
</dbReference>
<reference evidence="1 2" key="1">
    <citation type="submission" date="2016-11" db="EMBL/GenBank/DDBJ databases">
        <title>Complete genome sequencing of Virgibacillus halodenitrificans PDB-F2.</title>
        <authorList>
            <person name="Sun Z."/>
            <person name="Zhou Y."/>
            <person name="Li H."/>
        </authorList>
    </citation>
    <scope>NUCLEOTIDE SEQUENCE [LARGE SCALE GENOMIC DNA]</scope>
    <source>
        <strain evidence="1 2">PDB-F2</strain>
    </source>
</reference>
<organism evidence="1 2">
    <name type="scientific">Virgibacillus halodenitrificans</name>
    <name type="common">Bacillus halodenitrificans</name>
    <dbReference type="NCBI Taxonomy" id="1482"/>
    <lineage>
        <taxon>Bacteria</taxon>
        <taxon>Bacillati</taxon>
        <taxon>Bacillota</taxon>
        <taxon>Bacilli</taxon>
        <taxon>Bacillales</taxon>
        <taxon>Bacillaceae</taxon>
        <taxon>Virgibacillus</taxon>
    </lineage>
</organism>
<dbReference type="SUPFAM" id="SSF52096">
    <property type="entry name" value="ClpP/crotonase"/>
    <property type="match status" value="1"/>
</dbReference>
<dbReference type="GO" id="GO:0003824">
    <property type="term" value="F:catalytic activity"/>
    <property type="evidence" value="ECO:0007669"/>
    <property type="project" value="UniProtKB-ARBA"/>
</dbReference>
<evidence type="ECO:0000313" key="1">
    <source>
        <dbReference type="EMBL" id="APC48731.1"/>
    </source>
</evidence>
<dbReference type="GeneID" id="71514976"/>
<protein>
    <submittedName>
        <fullName evidence="1">Enoyl-CoA hydratase</fullName>
    </submittedName>
</protein>
<dbReference type="InterPro" id="IPR001753">
    <property type="entry name" value="Enoyl-CoA_hydra/iso"/>
</dbReference>
<dbReference type="RefSeq" id="WP_060680391.1">
    <property type="nucleotide sequence ID" value="NZ_CP017962.1"/>
</dbReference>
<dbReference type="PANTHER" id="PTHR11941:SF54">
    <property type="entry name" value="ENOYL-COA HYDRATASE, MITOCHONDRIAL"/>
    <property type="match status" value="1"/>
</dbReference>
<name>A0AAC9NLK6_VIRHA</name>
<evidence type="ECO:0000313" key="2">
    <source>
        <dbReference type="Proteomes" id="UP000182945"/>
    </source>
</evidence>
<dbReference type="PANTHER" id="PTHR11941">
    <property type="entry name" value="ENOYL-COA HYDRATASE-RELATED"/>
    <property type="match status" value="1"/>
</dbReference>
<dbReference type="AlphaFoldDB" id="A0AAC9NLK6"/>
<proteinExistence type="predicted"/>
<dbReference type="KEGG" id="vhl:BME96_11270"/>
<sequence>MEKHITYTSHQKNYGEIYLNRPEKHNAISKQMTEEFMSCILEAKKDTIKFLVITGAGEKMFCSGGDLTSLHGNLSSDEAFNHLYPMKEVLAEIMTFPVPVICLLNGGALGGGCEIATACDLRIAKEGSKFGFVQSKLGIVPGWGGGTLLYEKVEPSFAFQWLLEGTVLEAPYLKERGWIQHIVADEEWKNTEKLLEPYISKSYEQMKVLKKQFKKKLSSIGLSSVMAEEVRNCAILWESEEHIQAVNKFLTR</sequence>
<dbReference type="Pfam" id="PF00378">
    <property type="entry name" value="ECH_1"/>
    <property type="match status" value="1"/>
</dbReference>
<gene>
    <name evidence="1" type="ORF">BME96_11270</name>
</gene>
<dbReference type="EMBL" id="CP017962">
    <property type="protein sequence ID" value="APC48731.1"/>
    <property type="molecule type" value="Genomic_DNA"/>
</dbReference>
<accession>A0AAC9NLK6</accession>
<dbReference type="InterPro" id="IPR029045">
    <property type="entry name" value="ClpP/crotonase-like_dom_sf"/>
</dbReference>
<dbReference type="GO" id="GO:0006635">
    <property type="term" value="P:fatty acid beta-oxidation"/>
    <property type="evidence" value="ECO:0007669"/>
    <property type="project" value="TreeGrafter"/>
</dbReference>
<dbReference type="Proteomes" id="UP000182945">
    <property type="component" value="Chromosome"/>
</dbReference>
<dbReference type="CDD" id="cd06558">
    <property type="entry name" value="crotonase-like"/>
    <property type="match status" value="1"/>
</dbReference>